<dbReference type="InterPro" id="IPR036898">
    <property type="entry name" value="RNA_pol_Rpb7-like_N_sf"/>
</dbReference>
<reference evidence="9" key="1">
    <citation type="journal article" date="2018" name="Nat. Microbiol.">
        <title>Leveraging single-cell genomics to expand the fungal tree of life.</title>
        <authorList>
            <person name="Ahrendt S.R."/>
            <person name="Quandt C.A."/>
            <person name="Ciobanu D."/>
            <person name="Clum A."/>
            <person name="Salamov A."/>
            <person name="Andreopoulos B."/>
            <person name="Cheng J.F."/>
            <person name="Woyke T."/>
            <person name="Pelin A."/>
            <person name="Henrissat B."/>
            <person name="Reynolds N.K."/>
            <person name="Benny G.L."/>
            <person name="Smith M.E."/>
            <person name="James T.Y."/>
            <person name="Grigoriev I.V."/>
        </authorList>
    </citation>
    <scope>NUCLEOTIDE SEQUENCE [LARGE SCALE GENOMIC DNA]</scope>
    <source>
        <strain evidence="9">ATCC 52028</strain>
    </source>
</reference>
<organism evidence="8 9">
    <name type="scientific">Caulochytrium protostelioides</name>
    <dbReference type="NCBI Taxonomy" id="1555241"/>
    <lineage>
        <taxon>Eukaryota</taxon>
        <taxon>Fungi</taxon>
        <taxon>Fungi incertae sedis</taxon>
        <taxon>Chytridiomycota</taxon>
        <taxon>Chytridiomycota incertae sedis</taxon>
        <taxon>Chytridiomycetes</taxon>
        <taxon>Caulochytriales</taxon>
        <taxon>Caulochytriaceae</taxon>
        <taxon>Caulochytrium</taxon>
    </lineage>
</organism>
<evidence type="ECO:0008006" key="10">
    <source>
        <dbReference type="Google" id="ProtNLM"/>
    </source>
</evidence>
<dbReference type="InterPro" id="IPR012340">
    <property type="entry name" value="NA-bd_OB-fold"/>
</dbReference>
<dbReference type="InterPro" id="IPR003029">
    <property type="entry name" value="S1_domain"/>
</dbReference>
<dbReference type="PANTHER" id="PTHR12709">
    <property type="entry name" value="DNA-DIRECTED RNA POLYMERASE II, III"/>
    <property type="match status" value="1"/>
</dbReference>
<dbReference type="GO" id="GO:0003727">
    <property type="term" value="F:single-stranded RNA binding"/>
    <property type="evidence" value="ECO:0007669"/>
    <property type="project" value="TreeGrafter"/>
</dbReference>
<name>A0A4P9X001_9FUNG</name>
<evidence type="ECO:0000256" key="2">
    <source>
        <dbReference type="ARBA" id="ARBA00009307"/>
    </source>
</evidence>
<dbReference type="FunFam" id="2.40.50.140:FF:000043">
    <property type="entry name" value="DNA-directed RNA polymerase II subunit RPB7"/>
    <property type="match status" value="1"/>
</dbReference>
<feature type="domain" description="S1 motif" evidence="6">
    <location>
        <begin position="79"/>
        <end position="172"/>
    </location>
</feature>
<feature type="domain" description="RNA polymerase Rpb7-like N-terminal" evidence="7">
    <location>
        <begin position="9"/>
        <end position="65"/>
    </location>
</feature>
<dbReference type="CDD" id="cd04462">
    <property type="entry name" value="S1_RNAPII_Rpb7"/>
    <property type="match status" value="1"/>
</dbReference>
<evidence type="ECO:0000256" key="1">
    <source>
        <dbReference type="ARBA" id="ARBA00004123"/>
    </source>
</evidence>
<comment type="similarity">
    <text evidence="2">Belongs to the eukaryotic RPB7/RPC8 RNA polymerase subunit family.</text>
</comment>
<dbReference type="GO" id="GO:0060213">
    <property type="term" value="P:positive regulation of nuclear-transcribed mRNA poly(A) tail shortening"/>
    <property type="evidence" value="ECO:0007669"/>
    <property type="project" value="TreeGrafter"/>
</dbReference>
<dbReference type="FunFam" id="3.30.1490.120:FF:000001">
    <property type="entry name" value="DNA-directed RNA polymerase II subunit RPB7"/>
    <property type="match status" value="1"/>
</dbReference>
<keyword evidence="4" id="KW-0804">Transcription</keyword>
<proteinExistence type="inferred from homology"/>
<keyword evidence="5" id="KW-0539">Nucleus</keyword>
<dbReference type="SUPFAM" id="SSF50249">
    <property type="entry name" value="Nucleic acid-binding proteins"/>
    <property type="match status" value="1"/>
</dbReference>
<dbReference type="AlphaFoldDB" id="A0A4P9X001"/>
<dbReference type="GO" id="GO:0031369">
    <property type="term" value="F:translation initiation factor binding"/>
    <property type="evidence" value="ECO:0007669"/>
    <property type="project" value="TreeGrafter"/>
</dbReference>
<evidence type="ECO:0000256" key="5">
    <source>
        <dbReference type="ARBA" id="ARBA00023242"/>
    </source>
</evidence>
<evidence type="ECO:0000313" key="8">
    <source>
        <dbReference type="EMBL" id="RKO99179.1"/>
    </source>
</evidence>
<evidence type="ECO:0000259" key="7">
    <source>
        <dbReference type="Pfam" id="PF03876"/>
    </source>
</evidence>
<evidence type="ECO:0000256" key="4">
    <source>
        <dbReference type="ARBA" id="ARBA00023163"/>
    </source>
</evidence>
<dbReference type="GO" id="GO:0000932">
    <property type="term" value="C:P-body"/>
    <property type="evidence" value="ECO:0007669"/>
    <property type="project" value="TreeGrafter"/>
</dbReference>
<gene>
    <name evidence="8" type="ORF">CXG81DRAFT_28045</name>
</gene>
<dbReference type="STRING" id="1555241.A0A4P9X001"/>
<dbReference type="Pfam" id="PF00575">
    <property type="entry name" value="S1"/>
    <property type="match status" value="1"/>
</dbReference>
<dbReference type="Gene3D" id="3.30.1490.120">
    <property type="entry name" value="RNA polymerase Rpb7-like, N-terminal domain"/>
    <property type="match status" value="1"/>
</dbReference>
<dbReference type="GO" id="GO:0006367">
    <property type="term" value="P:transcription initiation at RNA polymerase II promoter"/>
    <property type="evidence" value="ECO:0007669"/>
    <property type="project" value="TreeGrafter"/>
</dbReference>
<dbReference type="PANTHER" id="PTHR12709:SF4">
    <property type="entry name" value="DNA-DIRECTED RNA POLYMERASE II SUBUNIT RPB7"/>
    <property type="match status" value="1"/>
</dbReference>
<dbReference type="Pfam" id="PF03876">
    <property type="entry name" value="SHS2_Rpb7-N"/>
    <property type="match status" value="1"/>
</dbReference>
<keyword evidence="3" id="KW-0240">DNA-directed RNA polymerase</keyword>
<evidence type="ECO:0000313" key="9">
    <source>
        <dbReference type="Proteomes" id="UP000274922"/>
    </source>
</evidence>
<keyword evidence="9" id="KW-1185">Reference proteome</keyword>
<dbReference type="Gene3D" id="2.40.50.140">
    <property type="entry name" value="Nucleic acid-binding proteins"/>
    <property type="match status" value="1"/>
</dbReference>
<dbReference type="Proteomes" id="UP000274922">
    <property type="component" value="Unassembled WGS sequence"/>
</dbReference>
<dbReference type="GO" id="GO:0003697">
    <property type="term" value="F:single-stranded DNA binding"/>
    <property type="evidence" value="ECO:0007669"/>
    <property type="project" value="TreeGrafter"/>
</dbReference>
<dbReference type="GO" id="GO:0045948">
    <property type="term" value="P:positive regulation of translational initiation"/>
    <property type="evidence" value="ECO:0007669"/>
    <property type="project" value="TreeGrafter"/>
</dbReference>
<protein>
    <recommendedName>
        <fullName evidence="10">DNA-directed RNA polymerase II subunit RPB7</fullName>
    </recommendedName>
</protein>
<dbReference type="InterPro" id="IPR005576">
    <property type="entry name" value="Rpb7-like_N"/>
</dbReference>
<dbReference type="EMBL" id="ML014311">
    <property type="protein sequence ID" value="RKO99179.1"/>
    <property type="molecule type" value="Genomic_DNA"/>
</dbReference>
<dbReference type="CDD" id="cd04329">
    <property type="entry name" value="RNAP_II_Rpb7_N"/>
    <property type="match status" value="1"/>
</dbReference>
<dbReference type="GO" id="GO:0005665">
    <property type="term" value="C:RNA polymerase II, core complex"/>
    <property type="evidence" value="ECO:0007669"/>
    <property type="project" value="TreeGrafter"/>
</dbReference>
<accession>A0A4P9X001</accession>
<dbReference type="OrthoDB" id="1162399at2759"/>
<evidence type="ECO:0000259" key="6">
    <source>
        <dbReference type="Pfam" id="PF00575"/>
    </source>
</evidence>
<dbReference type="InterPro" id="IPR045113">
    <property type="entry name" value="Rpb7-like"/>
</dbReference>
<dbReference type="SUPFAM" id="SSF88798">
    <property type="entry name" value="N-terminal, heterodimerisation domain of RBP7 (RpoE)"/>
    <property type="match status" value="1"/>
</dbReference>
<comment type="subcellular location">
    <subcellularLocation>
        <location evidence="1">Nucleus</location>
    </subcellularLocation>
</comment>
<evidence type="ECO:0000256" key="3">
    <source>
        <dbReference type="ARBA" id="ARBA00022478"/>
    </source>
</evidence>
<sequence length="188" mass="20643">MGFFLKELEHTIQLHPRSFGQHLHKMLRERLHEEVEGTCTGRHGYIIAVLEITHVGHGVLQNTTGYAEYTISYRGIVFKPFKHQVLQGIVTTVNTMGFFCSVGPLTVFVSSHMIPQNLRFDNSASRAAYVSDAGSMGHDATGAPIAAQARIESGETVRIRIIGTRVDASAIFAIGTIKEDYLGPVATM</sequence>